<proteinExistence type="predicted"/>
<evidence type="ECO:0000313" key="2">
    <source>
        <dbReference type="Proteomes" id="UP001152320"/>
    </source>
</evidence>
<reference evidence="1" key="1">
    <citation type="submission" date="2021-10" db="EMBL/GenBank/DDBJ databases">
        <title>Tropical sea cucumber genome reveals ecological adaptation and Cuvierian tubules defense mechanism.</title>
        <authorList>
            <person name="Chen T."/>
        </authorList>
    </citation>
    <scope>NUCLEOTIDE SEQUENCE</scope>
    <source>
        <strain evidence="1">Nanhai2018</strain>
        <tissue evidence="1">Muscle</tissue>
    </source>
</reference>
<sequence length="226" mass="25098">MCEIEGVTTEALWDTGAQVSMISSSWLKDNHPDISVHPIEELLDTTALNLRAANGTPLPFEGWIGLCFRLPTAGRGKSLSIQVPFLVSTSTTDDVIVGFNVIEEVLGGSQREGPSKAIFQQMSSAMPWMKKHHLKEVVNMILTEKGEDYLCKVRVGRENVVIPKQGVVEVCIGPVWPTSYLVFLDVVHPSKERRQSKGGKNVSTWLPLAMDLKRCKVFKGHWNISQ</sequence>
<keyword evidence="2" id="KW-1185">Reference proteome</keyword>
<evidence type="ECO:0000313" key="1">
    <source>
        <dbReference type="EMBL" id="KAJ8034450.1"/>
    </source>
</evidence>
<name>A0A9Q1BX99_HOLLE</name>
<dbReference type="Proteomes" id="UP001152320">
    <property type="component" value="Chromosome 10"/>
</dbReference>
<comment type="caution">
    <text evidence="1">The sequence shown here is derived from an EMBL/GenBank/DDBJ whole genome shotgun (WGS) entry which is preliminary data.</text>
</comment>
<dbReference type="AlphaFoldDB" id="A0A9Q1BX99"/>
<accession>A0A9Q1BX99</accession>
<dbReference type="CDD" id="cd00303">
    <property type="entry name" value="retropepsin_like"/>
    <property type="match status" value="1"/>
</dbReference>
<dbReference type="SUPFAM" id="SSF50630">
    <property type="entry name" value="Acid proteases"/>
    <property type="match status" value="1"/>
</dbReference>
<organism evidence="1 2">
    <name type="scientific">Holothuria leucospilota</name>
    <name type="common">Black long sea cucumber</name>
    <name type="synonym">Mertensiothuria leucospilota</name>
    <dbReference type="NCBI Taxonomy" id="206669"/>
    <lineage>
        <taxon>Eukaryota</taxon>
        <taxon>Metazoa</taxon>
        <taxon>Echinodermata</taxon>
        <taxon>Eleutherozoa</taxon>
        <taxon>Echinozoa</taxon>
        <taxon>Holothuroidea</taxon>
        <taxon>Aspidochirotacea</taxon>
        <taxon>Aspidochirotida</taxon>
        <taxon>Holothuriidae</taxon>
        <taxon>Holothuria</taxon>
    </lineage>
</organism>
<dbReference type="OrthoDB" id="8962772at2759"/>
<dbReference type="Gene3D" id="2.40.70.10">
    <property type="entry name" value="Acid Proteases"/>
    <property type="match status" value="1"/>
</dbReference>
<dbReference type="EMBL" id="JAIZAY010000010">
    <property type="protein sequence ID" value="KAJ8034450.1"/>
    <property type="molecule type" value="Genomic_DNA"/>
</dbReference>
<dbReference type="InterPro" id="IPR021109">
    <property type="entry name" value="Peptidase_aspartic_dom_sf"/>
</dbReference>
<protein>
    <submittedName>
        <fullName evidence="1">Uncharacterized protein</fullName>
    </submittedName>
</protein>
<gene>
    <name evidence="1" type="ORF">HOLleu_21296</name>
</gene>